<dbReference type="InterPro" id="IPR000073">
    <property type="entry name" value="AB_hydrolase_1"/>
</dbReference>
<protein>
    <submittedName>
        <fullName evidence="3">Esterase</fullName>
    </submittedName>
</protein>
<dbReference type="PANTHER" id="PTHR46118">
    <property type="entry name" value="PROTEIN ABHD11"/>
    <property type="match status" value="1"/>
</dbReference>
<keyword evidence="4" id="KW-1185">Reference proteome</keyword>
<dbReference type="SUPFAM" id="SSF53474">
    <property type="entry name" value="alpha/beta-Hydrolases"/>
    <property type="match status" value="1"/>
</dbReference>
<dbReference type="Gene3D" id="3.40.50.1820">
    <property type="entry name" value="alpha/beta hydrolase"/>
    <property type="match status" value="1"/>
</dbReference>
<evidence type="ECO:0000313" key="3">
    <source>
        <dbReference type="EMBL" id="GLR68966.1"/>
    </source>
</evidence>
<dbReference type="PRINTS" id="PR00111">
    <property type="entry name" value="ABHYDROLASE"/>
</dbReference>
<dbReference type="InterPro" id="IPR029058">
    <property type="entry name" value="AB_hydrolase_fold"/>
</dbReference>
<dbReference type="PRINTS" id="PR00412">
    <property type="entry name" value="EPOXHYDRLASE"/>
</dbReference>
<evidence type="ECO:0000313" key="4">
    <source>
        <dbReference type="Proteomes" id="UP001156641"/>
    </source>
</evidence>
<sequence>MILNTLISGEGPPLVLLHGLFGAAKNLGALSRGLSPQARVIAMDLRNHGDSPHGAAMDFATMAGDVADTCAALGVARARVAGHSLGGKTAMMLALLRPELVERLAVLDIAPMRYDHDYDDYVKAMQAIELHPGLSRGEADAALAHVVKAAPMRAFLLNNLSLGAVPHWRAGLDEIGAAMPDLLSWNEPQGALPYQGPALFLRGGESDYVPDAAGPGIKRLFPRAVVETVAGAGHWLHAEKPAQVLASLQGFFFP</sequence>
<dbReference type="PANTHER" id="PTHR46118:SF4">
    <property type="entry name" value="PROTEIN ABHD11"/>
    <property type="match status" value="1"/>
</dbReference>
<dbReference type="Pfam" id="PF00561">
    <property type="entry name" value="Abhydrolase_1"/>
    <property type="match status" value="1"/>
</dbReference>
<dbReference type="Proteomes" id="UP001156641">
    <property type="component" value="Unassembled WGS sequence"/>
</dbReference>
<evidence type="ECO:0000259" key="2">
    <source>
        <dbReference type="Pfam" id="PF00561"/>
    </source>
</evidence>
<organism evidence="3 4">
    <name type="scientific">Acidocella aquatica</name>
    <dbReference type="NCBI Taxonomy" id="1922313"/>
    <lineage>
        <taxon>Bacteria</taxon>
        <taxon>Pseudomonadati</taxon>
        <taxon>Pseudomonadota</taxon>
        <taxon>Alphaproteobacteria</taxon>
        <taxon>Acetobacterales</taxon>
        <taxon>Acidocellaceae</taxon>
        <taxon>Acidocella</taxon>
    </lineage>
</organism>
<keyword evidence="1" id="KW-0378">Hydrolase</keyword>
<reference evidence="4" key="1">
    <citation type="journal article" date="2019" name="Int. J. Syst. Evol. Microbiol.">
        <title>The Global Catalogue of Microorganisms (GCM) 10K type strain sequencing project: providing services to taxonomists for standard genome sequencing and annotation.</title>
        <authorList>
            <consortium name="The Broad Institute Genomics Platform"/>
            <consortium name="The Broad Institute Genome Sequencing Center for Infectious Disease"/>
            <person name="Wu L."/>
            <person name="Ma J."/>
        </authorList>
    </citation>
    <scope>NUCLEOTIDE SEQUENCE [LARGE SCALE GENOMIC DNA]</scope>
    <source>
        <strain evidence="4">NBRC 112502</strain>
    </source>
</reference>
<evidence type="ECO:0000256" key="1">
    <source>
        <dbReference type="ARBA" id="ARBA00022801"/>
    </source>
</evidence>
<name>A0ABQ6AAK7_9PROT</name>
<gene>
    <name evidence="3" type="ORF">GCM10010909_36480</name>
</gene>
<comment type="caution">
    <text evidence="3">The sequence shown here is derived from an EMBL/GenBank/DDBJ whole genome shotgun (WGS) entry which is preliminary data.</text>
</comment>
<proteinExistence type="predicted"/>
<dbReference type="InterPro" id="IPR000639">
    <property type="entry name" value="Epox_hydrolase-like"/>
</dbReference>
<dbReference type="EMBL" id="BSOS01000099">
    <property type="protein sequence ID" value="GLR68966.1"/>
    <property type="molecule type" value="Genomic_DNA"/>
</dbReference>
<accession>A0ABQ6AAK7</accession>
<feature type="domain" description="AB hydrolase-1" evidence="2">
    <location>
        <begin position="12"/>
        <end position="120"/>
    </location>
</feature>